<keyword evidence="6" id="KW-0479">Metal-binding</keyword>
<dbReference type="GeneID" id="56729618"/>
<evidence type="ECO:0000256" key="7">
    <source>
        <dbReference type="ARBA" id="ARBA00022801"/>
    </source>
</evidence>
<evidence type="ECO:0000259" key="13">
    <source>
        <dbReference type="Pfam" id="PF01435"/>
    </source>
</evidence>
<dbReference type="GO" id="GO:0046872">
    <property type="term" value="F:metal ion binding"/>
    <property type="evidence" value="ECO:0007669"/>
    <property type="project" value="UniProtKB-KW"/>
</dbReference>
<evidence type="ECO:0000256" key="1">
    <source>
        <dbReference type="ARBA" id="ARBA00001947"/>
    </source>
</evidence>
<evidence type="ECO:0000256" key="12">
    <source>
        <dbReference type="SAM" id="Phobius"/>
    </source>
</evidence>
<dbReference type="GO" id="GO:0004222">
    <property type="term" value="F:metalloendopeptidase activity"/>
    <property type="evidence" value="ECO:0007669"/>
    <property type="project" value="InterPro"/>
</dbReference>
<feature type="transmembrane region" description="Helical" evidence="12">
    <location>
        <begin position="97"/>
        <end position="119"/>
    </location>
</feature>
<gene>
    <name evidence="14" type="ORF">HRR37_02225</name>
</gene>
<comment type="subcellular location">
    <subcellularLocation>
        <location evidence="2">Cell membrane</location>
        <topology evidence="2">Multi-pass membrane protein</topology>
    </subcellularLocation>
</comment>
<dbReference type="AlphaFoldDB" id="A0A7V7URH7"/>
<dbReference type="GO" id="GO:0005886">
    <property type="term" value="C:plasma membrane"/>
    <property type="evidence" value="ECO:0007669"/>
    <property type="project" value="UniProtKB-SubCell"/>
</dbReference>
<dbReference type="CDD" id="cd07328">
    <property type="entry name" value="M48_Ste24p_like"/>
    <property type="match status" value="1"/>
</dbReference>
<dbReference type="Pfam" id="PF01435">
    <property type="entry name" value="Peptidase_M48"/>
    <property type="match status" value="1"/>
</dbReference>
<keyword evidence="8" id="KW-0862">Zinc</keyword>
<evidence type="ECO:0000256" key="2">
    <source>
        <dbReference type="ARBA" id="ARBA00004651"/>
    </source>
</evidence>
<proteinExistence type="predicted"/>
<accession>A0A7V7URH7</accession>
<keyword evidence="10 14" id="KW-0482">Metalloprotease</keyword>
<evidence type="ECO:0000256" key="4">
    <source>
        <dbReference type="ARBA" id="ARBA00022670"/>
    </source>
</evidence>
<keyword evidence="9 12" id="KW-1133">Transmembrane helix</keyword>
<keyword evidence="5 12" id="KW-0812">Transmembrane</keyword>
<evidence type="ECO:0000313" key="14">
    <source>
        <dbReference type="EMBL" id="NYV41241.1"/>
    </source>
</evidence>
<comment type="caution">
    <text evidence="14">The sequence shown here is derived from an EMBL/GenBank/DDBJ whole genome shotgun (WGS) entry which is preliminary data.</text>
</comment>
<feature type="transmembrane region" description="Helical" evidence="12">
    <location>
        <begin position="532"/>
        <end position="550"/>
    </location>
</feature>
<sequence>MHKKSVVYLFLIPLILFCYATWQHWRVSHVLERAQYETQIVETASKSPRATLTYRHDGQETEMPAIDAQERAQAYLAENRDWIDAADVELFLARGGMLFAFISLMINAATVALCRFCVAQGQRSQGALLRAFWLCRLLLPFIMAAQLVVGAVYQFSIIFYEVVWAAVTFKPNINAFTIGLYLLMMAGVVFWVFWHILKVMVKCFALFRPMAKPIMGHRLSRHDAPALWQAVEALASGPGAVVPDNIVVGLTDNFYVTANPLLLDNGETVTGQTLYFPLTWAALLSPEEMTAVIGHELGHFSGKDTEFSQRFLPVYDGFSRSLDVLDPDDGKKPYVGRVELRTALYSAHYFLEQFHRLVMMWRQRREHAADEAGAQASSPEALASALLRIVALGGPVNAYLEAVYQAQVQTDNVAATLLTHLSGHPVPDPREYLENEISHPYDSHPSCRARIEALGCSVELAAIQASRPVSLQNYGHLHALFTNTDELARSLTATLTGRVAEQRNAWRDELQTVVQAVSGEKVIYSRRRISRGGVLTIVTFVSMLVAFHADREWQFPPGKREWAGLIITLIFAYFIWLGARSVLRFWRESKAPLLVLTPQHLIFRELKEPVPFSALTSYLFMAAKKEMMIGLEYKEGYQPPALAGARFRPYRYVNKKERLMLLDADGKLYDADNNPVSQEALMEMIEMYFHAPDVKAQLDTMQ</sequence>
<name>A0A7V7URH7_CROSK</name>
<evidence type="ECO:0000256" key="3">
    <source>
        <dbReference type="ARBA" id="ARBA00022475"/>
    </source>
</evidence>
<organism evidence="14 15">
    <name type="scientific">Cronobacter sakazakii</name>
    <name type="common">Enterobacter sakazakii</name>
    <dbReference type="NCBI Taxonomy" id="28141"/>
    <lineage>
        <taxon>Bacteria</taxon>
        <taxon>Pseudomonadati</taxon>
        <taxon>Pseudomonadota</taxon>
        <taxon>Gammaproteobacteria</taxon>
        <taxon>Enterobacterales</taxon>
        <taxon>Enterobacteriaceae</taxon>
        <taxon>Cronobacter</taxon>
    </lineage>
</organism>
<dbReference type="PANTHER" id="PTHR43221">
    <property type="entry name" value="PROTEASE HTPX"/>
    <property type="match status" value="1"/>
</dbReference>
<evidence type="ECO:0000256" key="9">
    <source>
        <dbReference type="ARBA" id="ARBA00022989"/>
    </source>
</evidence>
<comment type="cofactor">
    <cofactor evidence="1">
        <name>Zn(2+)</name>
        <dbReference type="ChEBI" id="CHEBI:29105"/>
    </cofactor>
</comment>
<evidence type="ECO:0000256" key="8">
    <source>
        <dbReference type="ARBA" id="ARBA00022833"/>
    </source>
</evidence>
<feature type="domain" description="Peptidase M48" evidence="13">
    <location>
        <begin position="279"/>
        <end position="454"/>
    </location>
</feature>
<keyword evidence="3" id="KW-1003">Cell membrane</keyword>
<dbReference type="InterPro" id="IPR050083">
    <property type="entry name" value="HtpX_protease"/>
</dbReference>
<dbReference type="InterPro" id="IPR001915">
    <property type="entry name" value="Peptidase_M48"/>
</dbReference>
<evidence type="ECO:0000256" key="5">
    <source>
        <dbReference type="ARBA" id="ARBA00022692"/>
    </source>
</evidence>
<keyword evidence="7" id="KW-0378">Hydrolase</keyword>
<dbReference type="KEGG" id="csj:CSK29544_01941"/>
<keyword evidence="4 14" id="KW-0645">Protease</keyword>
<feature type="transmembrane region" description="Helical" evidence="12">
    <location>
        <begin position="131"/>
        <end position="153"/>
    </location>
</feature>
<dbReference type="RefSeq" id="WP_007897259.1">
    <property type="nucleotide sequence ID" value="NZ_CP011047.1"/>
</dbReference>
<feature type="transmembrane region" description="Helical" evidence="12">
    <location>
        <begin position="173"/>
        <end position="194"/>
    </location>
</feature>
<feature type="transmembrane region" description="Helical" evidence="12">
    <location>
        <begin position="562"/>
        <end position="583"/>
    </location>
</feature>
<keyword evidence="11 12" id="KW-0472">Membrane</keyword>
<evidence type="ECO:0000256" key="6">
    <source>
        <dbReference type="ARBA" id="ARBA00022723"/>
    </source>
</evidence>
<protein>
    <submittedName>
        <fullName evidence="14">M48 family metalloprotease</fullName>
    </submittedName>
</protein>
<evidence type="ECO:0000313" key="15">
    <source>
        <dbReference type="Proteomes" id="UP000548673"/>
    </source>
</evidence>
<evidence type="ECO:0000256" key="10">
    <source>
        <dbReference type="ARBA" id="ARBA00023049"/>
    </source>
</evidence>
<dbReference type="PANTHER" id="PTHR43221:SF1">
    <property type="entry name" value="PROTEASE HTPX"/>
    <property type="match status" value="1"/>
</dbReference>
<evidence type="ECO:0000256" key="11">
    <source>
        <dbReference type="ARBA" id="ARBA00023136"/>
    </source>
</evidence>
<dbReference type="GO" id="GO:0006508">
    <property type="term" value="P:proteolysis"/>
    <property type="evidence" value="ECO:0007669"/>
    <property type="project" value="UniProtKB-KW"/>
</dbReference>
<dbReference type="EMBL" id="JABTXY010000012">
    <property type="protein sequence ID" value="NYV41241.1"/>
    <property type="molecule type" value="Genomic_DNA"/>
</dbReference>
<dbReference type="Proteomes" id="UP000548673">
    <property type="component" value="Unassembled WGS sequence"/>
</dbReference>
<reference evidence="14 15" key="1">
    <citation type="submission" date="2020-05" db="EMBL/GenBank/DDBJ databases">
        <title>The draft genome of Cronobacter sakazakii strain 145005.</title>
        <authorList>
            <person name="Yang J."/>
            <person name="Liu L."/>
            <person name="Feng Y."/>
            <person name="Zong Z."/>
        </authorList>
    </citation>
    <scope>NUCLEOTIDE SEQUENCE [LARGE SCALE GENOMIC DNA]</scope>
    <source>
        <strain evidence="14 15">145005</strain>
    </source>
</reference>
<feature type="transmembrane region" description="Helical" evidence="12">
    <location>
        <begin position="7"/>
        <end position="25"/>
    </location>
</feature>